<dbReference type="RefSeq" id="WP_002699868.1">
    <property type="nucleotide sequence ID" value="NZ_AAWS01000025.1"/>
</dbReference>
<dbReference type="EMBL" id="AAWS01000025">
    <property type="protein sequence ID" value="EAY27209.1"/>
    <property type="molecule type" value="Genomic_DNA"/>
</dbReference>
<accession>A1ZQQ4</accession>
<name>A1ZQQ4_MICM2</name>
<gene>
    <name evidence="1" type="ORF">M23134_06519</name>
</gene>
<protein>
    <submittedName>
        <fullName evidence="1">Uncharacterized protein</fullName>
    </submittedName>
</protein>
<dbReference type="Proteomes" id="UP000004095">
    <property type="component" value="Unassembled WGS sequence"/>
</dbReference>
<comment type="caution">
    <text evidence="1">The sequence shown here is derived from an EMBL/GenBank/DDBJ whole genome shotgun (WGS) entry which is preliminary data.</text>
</comment>
<evidence type="ECO:0000313" key="2">
    <source>
        <dbReference type="Proteomes" id="UP000004095"/>
    </source>
</evidence>
<organism evidence="1 2">
    <name type="scientific">Microscilla marina ATCC 23134</name>
    <dbReference type="NCBI Taxonomy" id="313606"/>
    <lineage>
        <taxon>Bacteria</taxon>
        <taxon>Pseudomonadati</taxon>
        <taxon>Bacteroidota</taxon>
        <taxon>Cytophagia</taxon>
        <taxon>Cytophagales</taxon>
        <taxon>Microscillaceae</taxon>
        <taxon>Microscilla</taxon>
    </lineage>
</organism>
<reference evidence="1 2" key="1">
    <citation type="submission" date="2007-01" db="EMBL/GenBank/DDBJ databases">
        <authorList>
            <person name="Haygood M."/>
            <person name="Podell S."/>
            <person name="Anderson C."/>
            <person name="Hopkinson B."/>
            <person name="Roe K."/>
            <person name="Barbeau K."/>
            <person name="Gaasterland T."/>
            <person name="Ferriera S."/>
            <person name="Johnson J."/>
            <person name="Kravitz S."/>
            <person name="Beeson K."/>
            <person name="Sutton G."/>
            <person name="Rogers Y.-H."/>
            <person name="Friedman R."/>
            <person name="Frazier M."/>
            <person name="Venter J.C."/>
        </authorList>
    </citation>
    <scope>NUCLEOTIDE SEQUENCE [LARGE SCALE GENOMIC DNA]</scope>
    <source>
        <strain evidence="1 2">ATCC 23134</strain>
    </source>
</reference>
<proteinExistence type="predicted"/>
<keyword evidence="2" id="KW-1185">Reference proteome</keyword>
<sequence length="66" mass="7815">MVKAYQKLIKQNLELKDLYETLVPVYTELATQAPNVKQNLKMLNEQIATQTFLLRKLKQDLERIPR</sequence>
<dbReference type="AlphaFoldDB" id="A1ZQQ4"/>
<evidence type="ECO:0000313" key="1">
    <source>
        <dbReference type="EMBL" id="EAY27209.1"/>
    </source>
</evidence>